<feature type="chain" id="PRO_5007817557" description="DUF306 domain-containing protein" evidence="1">
    <location>
        <begin position="23"/>
        <end position="262"/>
    </location>
</feature>
<gene>
    <name evidence="4" type="ORF">ATSB10_11080</name>
</gene>
<evidence type="ECO:0000256" key="1">
    <source>
        <dbReference type="SAM" id="SignalP"/>
    </source>
</evidence>
<feature type="signal peptide" evidence="1">
    <location>
        <begin position="1"/>
        <end position="22"/>
    </location>
</feature>
<evidence type="ECO:0008006" key="6">
    <source>
        <dbReference type="Google" id="ProtNLM"/>
    </source>
</evidence>
<name>A0A160N0G7_9GAMM</name>
<evidence type="ECO:0000313" key="5">
    <source>
        <dbReference type="Proteomes" id="UP000077255"/>
    </source>
</evidence>
<evidence type="ECO:0000259" key="2">
    <source>
        <dbReference type="Pfam" id="PF03724"/>
    </source>
</evidence>
<dbReference type="OrthoDB" id="7871744at2"/>
<dbReference type="Gene3D" id="2.40.128.270">
    <property type="match status" value="1"/>
</dbReference>
<sequence>MSIRTLVLPLLLALAACTACSAKPVPGASPDSIVPVDPASLQGYHWKLQSAIDAHGKRIAALFVRPDRPVQLDFSQNHLTIGQLCNARGANYRIEQGQLVLGPMLSTQMACLQAGLGGLDQAVVQRLKSRPSISIDREGAMPQLQLVTADGDVLQFTGQPTAERRYGGPGQVEFLEVAAQDVPCDTGASRDTRCLSVRDRHYDAHGLKSGEPGPWHVMTSGIEGYTHEPGMRNVLRVKRFDTSKGPAYVLDMVVESEKVASP</sequence>
<protein>
    <recommendedName>
        <fullName evidence="6">DUF306 domain-containing protein</fullName>
    </recommendedName>
</protein>
<dbReference type="PATRIC" id="fig|445710.3.peg.1104"/>
<dbReference type="KEGG" id="dtx:ATSB10_11080"/>
<dbReference type="PANTHER" id="PTHR35535">
    <property type="entry name" value="HEAT SHOCK PROTEIN HSLJ"/>
    <property type="match status" value="1"/>
</dbReference>
<dbReference type="EMBL" id="CP014841">
    <property type="protein sequence ID" value="AND68562.1"/>
    <property type="molecule type" value="Genomic_DNA"/>
</dbReference>
<dbReference type="PANTHER" id="PTHR35535:SF1">
    <property type="entry name" value="HEAT SHOCK PROTEIN HSLJ"/>
    <property type="match status" value="1"/>
</dbReference>
<feature type="domain" description="DUF306" evidence="2">
    <location>
        <begin position="39"/>
        <end position="156"/>
    </location>
</feature>
<evidence type="ECO:0000259" key="3">
    <source>
        <dbReference type="Pfam" id="PF14302"/>
    </source>
</evidence>
<feature type="domain" description="DUF4377" evidence="3">
    <location>
        <begin position="176"/>
        <end position="247"/>
    </location>
</feature>
<organism evidence="4 5">
    <name type="scientific">Dyella thiooxydans</name>
    <dbReference type="NCBI Taxonomy" id="445710"/>
    <lineage>
        <taxon>Bacteria</taxon>
        <taxon>Pseudomonadati</taxon>
        <taxon>Pseudomonadota</taxon>
        <taxon>Gammaproteobacteria</taxon>
        <taxon>Lysobacterales</taxon>
        <taxon>Rhodanobacteraceae</taxon>
        <taxon>Dyella</taxon>
    </lineage>
</organism>
<keyword evidence="1" id="KW-0732">Signal</keyword>
<reference evidence="4 5" key="1">
    <citation type="submission" date="2016-02" db="EMBL/GenBank/DDBJ databases">
        <title>Complete genome sequencing and analysis of ATSB10, Dyella thiooxydans isolated from rhizosphere soil of sunflower (Helianthus annuus L.).</title>
        <authorList>
            <person name="Lee Y."/>
            <person name="Hwangbo K."/>
            <person name="Chung H."/>
            <person name="Yoo J."/>
            <person name="Kim K.Y."/>
            <person name="Sa T.M."/>
            <person name="Um Y."/>
            <person name="Madhaiyan M."/>
        </authorList>
    </citation>
    <scope>NUCLEOTIDE SEQUENCE [LARGE SCALE GENOMIC DNA]</scope>
    <source>
        <strain evidence="4 5">ATSB10</strain>
    </source>
</reference>
<proteinExistence type="predicted"/>
<dbReference type="AlphaFoldDB" id="A0A160N0G7"/>
<dbReference type="STRING" id="445710.ATSB10_11080"/>
<dbReference type="InterPro" id="IPR053147">
    <property type="entry name" value="Hsp_HslJ-like"/>
</dbReference>
<dbReference type="InterPro" id="IPR025485">
    <property type="entry name" value="DUF4377"/>
</dbReference>
<dbReference type="Proteomes" id="UP000077255">
    <property type="component" value="Chromosome"/>
</dbReference>
<evidence type="ECO:0000313" key="4">
    <source>
        <dbReference type="EMBL" id="AND68562.1"/>
    </source>
</evidence>
<dbReference type="Pfam" id="PF03724">
    <property type="entry name" value="META"/>
    <property type="match status" value="1"/>
</dbReference>
<dbReference type="RefSeq" id="WP_063671095.1">
    <property type="nucleotide sequence ID" value="NZ_CP014841.1"/>
</dbReference>
<dbReference type="InterPro" id="IPR005184">
    <property type="entry name" value="DUF306_Meta_HslJ"/>
</dbReference>
<dbReference type="Pfam" id="PF14302">
    <property type="entry name" value="DUF4377"/>
    <property type="match status" value="1"/>
</dbReference>
<dbReference type="InterPro" id="IPR038670">
    <property type="entry name" value="HslJ-like_sf"/>
</dbReference>
<accession>A0A160N0G7</accession>
<dbReference type="PROSITE" id="PS51257">
    <property type="entry name" value="PROKAR_LIPOPROTEIN"/>
    <property type="match status" value="1"/>
</dbReference>
<keyword evidence="5" id="KW-1185">Reference proteome</keyword>